<keyword evidence="2" id="KW-0413">Isomerase</keyword>
<comment type="caution">
    <text evidence="3">The sequence shown here is derived from an EMBL/GenBank/DDBJ whole genome shotgun (WGS) entry which is preliminary data.</text>
</comment>
<evidence type="ECO:0008006" key="5">
    <source>
        <dbReference type="Google" id="ProtNLM"/>
    </source>
</evidence>
<name>A0AAE0TRL1_9PEZI</name>
<dbReference type="EMBL" id="JAUTXT010000035">
    <property type="protein sequence ID" value="KAK3672232.1"/>
    <property type="molecule type" value="Genomic_DNA"/>
</dbReference>
<proteinExistence type="inferred from homology"/>
<sequence length="369" mass="38508">MSTQAFPAYFMRGGTSNGLVIDRKHLPKDESKWQPILASVMGSPDSYGRQLDGMGSGISSTSKIMVVSRSTRDDADVDATFVQVGIKDGSLDMAGNCGNMSSAVGPFALDAGLVAMKASRDSRLRVRMFNTNTAKVIVSEFSVDERGKYDPLGDYAIDGVPGTASHIALSFLDPAGAKTGKALPTGNAVDELQLEDASTIRASLTDIANPGVFVLASDVGVPGNINPDALGAYSNIMRRLEMIRRAGARRMGMDENTQSVPKIILLSPPSAEEAAQGINIICRALSMGQAHKAVPLTLALNLGASCGIPGTLANLTAIITDGKSSVVIGHASGKLGVGSVVQDGKIESALLHRTSRILMKGEVSYRTGG</sequence>
<protein>
    <recommendedName>
        <fullName evidence="5">PrpF protein</fullName>
    </recommendedName>
</protein>
<dbReference type="Proteomes" id="UP001274830">
    <property type="component" value="Unassembled WGS sequence"/>
</dbReference>
<dbReference type="Gene3D" id="3.10.310.10">
    <property type="entry name" value="Diaminopimelate Epimerase, Chain A, domain 1"/>
    <property type="match status" value="2"/>
</dbReference>
<dbReference type="AlphaFoldDB" id="A0AAE0TRL1"/>
<dbReference type="PANTHER" id="PTHR43709">
    <property type="entry name" value="ACONITATE ISOMERASE-RELATED"/>
    <property type="match status" value="1"/>
</dbReference>
<evidence type="ECO:0000256" key="1">
    <source>
        <dbReference type="ARBA" id="ARBA00007673"/>
    </source>
</evidence>
<keyword evidence="4" id="KW-1185">Reference proteome</keyword>
<gene>
    <name evidence="3" type="ORF">LTR78_007985</name>
</gene>
<accession>A0AAE0TRL1</accession>
<dbReference type="SUPFAM" id="SSF54506">
    <property type="entry name" value="Diaminopimelate epimerase-like"/>
    <property type="match status" value="2"/>
</dbReference>
<dbReference type="GO" id="GO:0016853">
    <property type="term" value="F:isomerase activity"/>
    <property type="evidence" value="ECO:0007669"/>
    <property type="project" value="UniProtKB-KW"/>
</dbReference>
<dbReference type="InterPro" id="IPR007400">
    <property type="entry name" value="PrpF-like"/>
</dbReference>
<reference evidence="3" key="1">
    <citation type="submission" date="2023-07" db="EMBL/GenBank/DDBJ databases">
        <title>Black Yeasts Isolated from many extreme environments.</title>
        <authorList>
            <person name="Coleine C."/>
            <person name="Stajich J.E."/>
            <person name="Selbmann L."/>
        </authorList>
    </citation>
    <scope>NUCLEOTIDE SEQUENCE</scope>
    <source>
        <strain evidence="3">CCFEE 5485</strain>
    </source>
</reference>
<dbReference type="Pfam" id="PF04303">
    <property type="entry name" value="PrpF"/>
    <property type="match status" value="1"/>
</dbReference>
<evidence type="ECO:0000256" key="2">
    <source>
        <dbReference type="ARBA" id="ARBA00023235"/>
    </source>
</evidence>
<organism evidence="3 4">
    <name type="scientific">Recurvomyces mirabilis</name>
    <dbReference type="NCBI Taxonomy" id="574656"/>
    <lineage>
        <taxon>Eukaryota</taxon>
        <taxon>Fungi</taxon>
        <taxon>Dikarya</taxon>
        <taxon>Ascomycota</taxon>
        <taxon>Pezizomycotina</taxon>
        <taxon>Dothideomycetes</taxon>
        <taxon>Dothideomycetidae</taxon>
        <taxon>Mycosphaerellales</taxon>
        <taxon>Teratosphaeriaceae</taxon>
        <taxon>Recurvomyces</taxon>
    </lineage>
</organism>
<comment type="similarity">
    <text evidence="1">Belongs to the PrpF family.</text>
</comment>
<evidence type="ECO:0000313" key="3">
    <source>
        <dbReference type="EMBL" id="KAK3672232.1"/>
    </source>
</evidence>
<dbReference type="PANTHER" id="PTHR43709:SF2">
    <property type="entry name" value="DUF453 DOMAIN PROTEIN (AFU_ORTHOLOGUE AFUA_6G00360)"/>
    <property type="match status" value="1"/>
</dbReference>
<evidence type="ECO:0000313" key="4">
    <source>
        <dbReference type="Proteomes" id="UP001274830"/>
    </source>
</evidence>